<dbReference type="AlphaFoldDB" id="A0A2T1DL66"/>
<comment type="caution">
    <text evidence="5">The sequence shown here is derived from an EMBL/GenBank/DDBJ whole genome shotgun (WGS) entry which is preliminary data.</text>
</comment>
<reference evidence="5 6" key="1">
    <citation type="submission" date="2018-02" db="EMBL/GenBank/DDBJ databases">
        <authorList>
            <person name="Cohen D.B."/>
            <person name="Kent A.D."/>
        </authorList>
    </citation>
    <scope>NUCLEOTIDE SEQUENCE [LARGE SCALE GENOMIC DNA]</scope>
    <source>
        <strain evidence="5 6">ULC007</strain>
    </source>
</reference>
<keyword evidence="1" id="KW-0677">Repeat</keyword>
<name>A0A2T1DL66_9CYAN</name>
<dbReference type="GO" id="GO:0046813">
    <property type="term" value="P:receptor-mediated virion attachment to host cell"/>
    <property type="evidence" value="ECO:0007669"/>
    <property type="project" value="TreeGrafter"/>
</dbReference>
<evidence type="ECO:0000256" key="4">
    <source>
        <dbReference type="SAM" id="SignalP"/>
    </source>
</evidence>
<evidence type="ECO:0000256" key="1">
    <source>
        <dbReference type="ARBA" id="ARBA00022737"/>
    </source>
</evidence>
<dbReference type="Pfam" id="PF13181">
    <property type="entry name" value="TPR_8"/>
    <property type="match status" value="1"/>
</dbReference>
<feature type="repeat" description="TPR" evidence="3">
    <location>
        <begin position="826"/>
        <end position="859"/>
    </location>
</feature>
<dbReference type="PANTHER" id="PTHR44858">
    <property type="entry name" value="TETRATRICOPEPTIDE REPEAT PROTEIN 6"/>
    <property type="match status" value="1"/>
</dbReference>
<keyword evidence="6" id="KW-1185">Reference proteome</keyword>
<dbReference type="RefSeq" id="WP_073069879.1">
    <property type="nucleotide sequence ID" value="NZ_MPPI01000004.1"/>
</dbReference>
<dbReference type="PROSITE" id="PS50005">
    <property type="entry name" value="TPR"/>
    <property type="match status" value="2"/>
</dbReference>
<feature type="signal peptide" evidence="4">
    <location>
        <begin position="1"/>
        <end position="23"/>
    </location>
</feature>
<evidence type="ECO:0000313" key="5">
    <source>
        <dbReference type="EMBL" id="PSB21226.1"/>
    </source>
</evidence>
<organism evidence="5 6">
    <name type="scientific">Phormidesmis priestleyi ULC007</name>
    <dbReference type="NCBI Taxonomy" id="1920490"/>
    <lineage>
        <taxon>Bacteria</taxon>
        <taxon>Bacillati</taxon>
        <taxon>Cyanobacteriota</taxon>
        <taxon>Cyanophyceae</taxon>
        <taxon>Leptolyngbyales</taxon>
        <taxon>Leptolyngbyaceae</taxon>
        <taxon>Phormidesmis</taxon>
    </lineage>
</organism>
<keyword evidence="2 3" id="KW-0802">TPR repeat</keyword>
<dbReference type="OrthoDB" id="451203at2"/>
<dbReference type="GO" id="GO:0009279">
    <property type="term" value="C:cell outer membrane"/>
    <property type="evidence" value="ECO:0007669"/>
    <property type="project" value="TreeGrafter"/>
</dbReference>
<evidence type="ECO:0000256" key="3">
    <source>
        <dbReference type="PROSITE-ProRule" id="PRU00339"/>
    </source>
</evidence>
<dbReference type="InterPro" id="IPR019734">
    <property type="entry name" value="TPR_rpt"/>
</dbReference>
<evidence type="ECO:0000313" key="6">
    <source>
        <dbReference type="Proteomes" id="UP000238634"/>
    </source>
</evidence>
<dbReference type="Proteomes" id="UP000238634">
    <property type="component" value="Unassembled WGS sequence"/>
</dbReference>
<dbReference type="InterPro" id="IPR021787">
    <property type="entry name" value="DUF3352"/>
</dbReference>
<gene>
    <name evidence="5" type="ORF">C7B65_04665</name>
</gene>
<protein>
    <submittedName>
        <fullName evidence="5">DUF3352 domain-containing protein</fullName>
    </submittedName>
</protein>
<feature type="chain" id="PRO_5015580742" evidence="4">
    <location>
        <begin position="24"/>
        <end position="876"/>
    </location>
</feature>
<proteinExistence type="predicted"/>
<evidence type="ECO:0000256" key="2">
    <source>
        <dbReference type="ARBA" id="ARBA00022803"/>
    </source>
</evidence>
<dbReference type="SMART" id="SM00028">
    <property type="entry name" value="TPR"/>
    <property type="match status" value="7"/>
</dbReference>
<dbReference type="PANTHER" id="PTHR44858:SF1">
    <property type="entry name" value="UDP-N-ACETYLGLUCOSAMINE--PEPTIDE N-ACETYLGLUCOSAMINYLTRANSFERASE SPINDLY-RELATED"/>
    <property type="match status" value="1"/>
</dbReference>
<dbReference type="Pfam" id="PF11832">
    <property type="entry name" value="DUF3352"/>
    <property type="match status" value="1"/>
</dbReference>
<accession>A0A2T1DL66</accession>
<dbReference type="InterPro" id="IPR011990">
    <property type="entry name" value="TPR-like_helical_dom_sf"/>
</dbReference>
<feature type="repeat" description="TPR" evidence="3">
    <location>
        <begin position="624"/>
        <end position="656"/>
    </location>
</feature>
<dbReference type="InterPro" id="IPR050498">
    <property type="entry name" value="Ycf3"/>
</dbReference>
<dbReference type="Gene3D" id="1.25.40.10">
    <property type="entry name" value="Tetratricopeptide repeat domain"/>
    <property type="match status" value="3"/>
</dbReference>
<keyword evidence="4" id="KW-0732">Signal</keyword>
<sequence>MSLRRTLLPALSALILAPNFALAETVPNSVANLLPSDTAGVLLINTEAKTWEELSRFGLFPADFSFPGSFYPIQAGLNFSTDIQPWLGNQVAIAFLPLKSHPDRSLTIASVKDTTLIPKFLERLKAARKEAAIEHNYKGITILEWQPKKPTVTPCEKESEQKPCSEALRQPFVLGDISRSFSTAAKPDALTVPLPHLPTPEKNAGIESPFAPKGLAIAILPGYVVTAFTVEPIQQLIDAQGLGKLADNPLFQRTIRQPQFQRSFSGESAQPLITGYGDYAQILTAATTFNQAQINALPPGFPIPPKLDPEKLDVLGRYYDVMDGFVWAQPDGLHMQVGIHFKQAVPQSLLNSMTTRNQILDRLPEVNYVASNGQNLALFWQVFTTGLESDPSTKKGLDQFRQFSQRLVGLDDRDIFPWMNGEIATFMYPTRQGFLPATFPNLDLGFGLMIQTRDRAAAEAALSKLDRVAQTRIDKDLVNTRTIQGQPVTTWNVPANGKTVSLLSHSWVNKDTVLILGGGGTMTEFVPKPLRSLPQSANFKAAIAPFSNANLGYFYVNGGAVMSLVNRSIMPFLSGGKKNPGLDAVKESLGSIRSLSGASSVTSEKVQSEGFMALATTRKTPLTASQLIELGQTKLEGDPEGAIANFTRAIQLDPNNAEVYYKRGLARSLTDVSAAIADYTQALRIDSKSVKAYLERSSARERLFDYVGARQDLDQAIQLVPDDDEFYLKRSKVRIVQGDYQGAIADANQAIRLETNSSQAYGTRCYARARGLGDFKGALVDCDQAIALDPESLTSFTSRCYVRANLNDKKALEDCDLALEIDPEYSAIYEDRGLAYAALGNKKAALEDLQKAVEIFKQQGDIVSQQRVEKAIEKLS</sequence>
<dbReference type="SUPFAM" id="SSF48439">
    <property type="entry name" value="Protein prenylyltransferase"/>
    <property type="match status" value="1"/>
</dbReference>
<dbReference type="EMBL" id="PVWG01000003">
    <property type="protein sequence ID" value="PSB21226.1"/>
    <property type="molecule type" value="Genomic_DNA"/>
</dbReference>
<dbReference type="STRING" id="1920490.GCA_001895925_02238"/>
<dbReference type="Pfam" id="PF13414">
    <property type="entry name" value="TPR_11"/>
    <property type="match status" value="1"/>
</dbReference>
<reference evidence="5 6" key="2">
    <citation type="submission" date="2018-03" db="EMBL/GenBank/DDBJ databases">
        <title>The ancient ancestry and fast evolution of plastids.</title>
        <authorList>
            <person name="Moore K.R."/>
            <person name="Magnabosco C."/>
            <person name="Momper L."/>
            <person name="Gold D.A."/>
            <person name="Bosak T."/>
            <person name="Fournier G.P."/>
        </authorList>
    </citation>
    <scope>NUCLEOTIDE SEQUENCE [LARGE SCALE GENOMIC DNA]</scope>
    <source>
        <strain evidence="5 6">ULC007</strain>
    </source>
</reference>